<keyword evidence="3" id="KW-1185">Reference proteome</keyword>
<evidence type="ECO:0000313" key="2">
    <source>
        <dbReference type="EMBL" id="KIM96987.1"/>
    </source>
</evidence>
<name>A0A0C3D511_OIDMZ</name>
<evidence type="ECO:0008006" key="4">
    <source>
        <dbReference type="Google" id="ProtNLM"/>
    </source>
</evidence>
<gene>
    <name evidence="2" type="ORF">OIDMADRAFT_20692</name>
</gene>
<dbReference type="HOGENOM" id="CLU_1563323_0_0_1"/>
<reference evidence="2 3" key="1">
    <citation type="submission" date="2014-04" db="EMBL/GenBank/DDBJ databases">
        <authorList>
            <consortium name="DOE Joint Genome Institute"/>
            <person name="Kuo A."/>
            <person name="Martino E."/>
            <person name="Perotto S."/>
            <person name="Kohler A."/>
            <person name="Nagy L.G."/>
            <person name="Floudas D."/>
            <person name="Copeland A."/>
            <person name="Barry K.W."/>
            <person name="Cichocki N."/>
            <person name="Veneault-Fourrey C."/>
            <person name="LaButti K."/>
            <person name="Lindquist E.A."/>
            <person name="Lipzen A."/>
            <person name="Lundell T."/>
            <person name="Morin E."/>
            <person name="Murat C."/>
            <person name="Sun H."/>
            <person name="Tunlid A."/>
            <person name="Henrissat B."/>
            <person name="Grigoriev I.V."/>
            <person name="Hibbett D.S."/>
            <person name="Martin F."/>
            <person name="Nordberg H.P."/>
            <person name="Cantor M.N."/>
            <person name="Hua S.X."/>
        </authorList>
    </citation>
    <scope>NUCLEOTIDE SEQUENCE [LARGE SCALE GENOMIC DNA]</scope>
    <source>
        <strain evidence="2 3">Zn</strain>
    </source>
</reference>
<dbReference type="Proteomes" id="UP000054321">
    <property type="component" value="Unassembled WGS sequence"/>
</dbReference>
<feature type="region of interest" description="Disordered" evidence="1">
    <location>
        <begin position="49"/>
        <end position="87"/>
    </location>
</feature>
<evidence type="ECO:0000313" key="3">
    <source>
        <dbReference type="Proteomes" id="UP000054321"/>
    </source>
</evidence>
<evidence type="ECO:0000256" key="1">
    <source>
        <dbReference type="SAM" id="MobiDB-lite"/>
    </source>
</evidence>
<organism evidence="2 3">
    <name type="scientific">Oidiodendron maius (strain Zn)</name>
    <dbReference type="NCBI Taxonomy" id="913774"/>
    <lineage>
        <taxon>Eukaryota</taxon>
        <taxon>Fungi</taxon>
        <taxon>Dikarya</taxon>
        <taxon>Ascomycota</taxon>
        <taxon>Pezizomycotina</taxon>
        <taxon>Leotiomycetes</taxon>
        <taxon>Leotiomycetes incertae sedis</taxon>
        <taxon>Myxotrichaceae</taxon>
        <taxon>Oidiodendron</taxon>
    </lineage>
</organism>
<feature type="compositionally biased region" description="Basic and acidic residues" evidence="1">
    <location>
        <begin position="63"/>
        <end position="84"/>
    </location>
</feature>
<dbReference type="AlphaFoldDB" id="A0A0C3D511"/>
<protein>
    <recommendedName>
        <fullName evidence="4">FAS1 domain-containing protein</fullName>
    </recommendedName>
</protein>
<reference evidence="3" key="2">
    <citation type="submission" date="2015-01" db="EMBL/GenBank/DDBJ databases">
        <title>Evolutionary Origins and Diversification of the Mycorrhizal Mutualists.</title>
        <authorList>
            <consortium name="DOE Joint Genome Institute"/>
            <consortium name="Mycorrhizal Genomics Consortium"/>
            <person name="Kohler A."/>
            <person name="Kuo A."/>
            <person name="Nagy L.G."/>
            <person name="Floudas D."/>
            <person name="Copeland A."/>
            <person name="Barry K.W."/>
            <person name="Cichocki N."/>
            <person name="Veneault-Fourrey C."/>
            <person name="LaButti K."/>
            <person name="Lindquist E.A."/>
            <person name="Lipzen A."/>
            <person name="Lundell T."/>
            <person name="Morin E."/>
            <person name="Murat C."/>
            <person name="Riley R."/>
            <person name="Ohm R."/>
            <person name="Sun H."/>
            <person name="Tunlid A."/>
            <person name="Henrissat B."/>
            <person name="Grigoriev I.V."/>
            <person name="Hibbett D.S."/>
            <person name="Martin F."/>
        </authorList>
    </citation>
    <scope>NUCLEOTIDE SEQUENCE [LARGE SCALE GENOMIC DNA]</scope>
    <source>
        <strain evidence="3">Zn</strain>
    </source>
</reference>
<dbReference type="EMBL" id="KN832883">
    <property type="protein sequence ID" value="KIM96987.1"/>
    <property type="molecule type" value="Genomic_DNA"/>
</dbReference>
<sequence length="171" mass="19161">MAFAELGQAANEFLFDSEEGLRYLRALLKFHTIAGHTLYSTAYYGPNKPMAQGGKQGKPSLPTDDKEDKNKNPAVLKSEEDKRKPSFPRGHKIWDLPSLVGETLAIEVFRYGSIIAMRVGDALEFPAINHLTEEGVLHPTEKIFLPAELRISEGGRQITVEEFKASLERYL</sequence>
<dbReference type="OrthoDB" id="7700931at2759"/>
<dbReference type="InParanoid" id="A0A0C3D511"/>
<proteinExistence type="predicted"/>
<accession>A0A0C3D511</accession>
<dbReference type="STRING" id="913774.A0A0C3D511"/>